<dbReference type="PhylomeDB" id="A0A0G4HJN0"/>
<dbReference type="EMBL" id="CDMZ01002895">
    <property type="protein sequence ID" value="CEM44308.1"/>
    <property type="molecule type" value="Genomic_DNA"/>
</dbReference>
<feature type="compositionally biased region" description="Low complexity" evidence="1">
    <location>
        <begin position="36"/>
        <end position="67"/>
    </location>
</feature>
<evidence type="ECO:0000313" key="2">
    <source>
        <dbReference type="EMBL" id="CEM44308.1"/>
    </source>
</evidence>
<protein>
    <submittedName>
        <fullName evidence="2">Uncharacterized protein</fullName>
    </submittedName>
</protein>
<feature type="compositionally biased region" description="Basic and acidic residues" evidence="1">
    <location>
        <begin position="1"/>
        <end position="14"/>
    </location>
</feature>
<dbReference type="VEuPathDB" id="CryptoDB:Cvel_28246"/>
<feature type="compositionally biased region" description="Basic and acidic residues" evidence="1">
    <location>
        <begin position="83"/>
        <end position="101"/>
    </location>
</feature>
<gene>
    <name evidence="2" type="ORF">Cvel_28246</name>
</gene>
<proteinExistence type="predicted"/>
<name>A0A0G4HJN0_9ALVE</name>
<reference evidence="2" key="1">
    <citation type="submission" date="2014-11" db="EMBL/GenBank/DDBJ databases">
        <authorList>
            <person name="Otto D Thomas"/>
            <person name="Naeem Raeece"/>
        </authorList>
    </citation>
    <scope>NUCLEOTIDE SEQUENCE</scope>
</reference>
<dbReference type="AlphaFoldDB" id="A0A0G4HJN0"/>
<evidence type="ECO:0000256" key="1">
    <source>
        <dbReference type="SAM" id="MobiDB-lite"/>
    </source>
</evidence>
<accession>A0A0G4HJN0</accession>
<feature type="region of interest" description="Disordered" evidence="1">
    <location>
        <begin position="1"/>
        <end position="101"/>
    </location>
</feature>
<sequence>MLTDFSRKWSEKMKSLVKGLGSGNIGRSNNRKNRQQRQQQSHQGQQQSDDKQQSQSSQSSGQKGGQSLSKVDVDSIASTMLKMQEDKKEGDSSRETAKMTREKVRMAVTSCEAETNEAIRYGGGFVDMVLEQPPAWI</sequence>
<organism evidence="2">
    <name type="scientific">Chromera velia CCMP2878</name>
    <dbReference type="NCBI Taxonomy" id="1169474"/>
    <lineage>
        <taxon>Eukaryota</taxon>
        <taxon>Sar</taxon>
        <taxon>Alveolata</taxon>
        <taxon>Colpodellida</taxon>
        <taxon>Chromeraceae</taxon>
        <taxon>Chromera</taxon>
    </lineage>
</organism>